<gene>
    <name evidence="4" type="ORF">ACFO0N_07415</name>
</gene>
<dbReference type="InterPro" id="IPR011330">
    <property type="entry name" value="Glyco_hydro/deAcase_b/a-brl"/>
</dbReference>
<evidence type="ECO:0000313" key="4">
    <source>
        <dbReference type="EMBL" id="MFC4357774.1"/>
    </source>
</evidence>
<evidence type="ECO:0000256" key="2">
    <source>
        <dbReference type="SAM" id="MobiDB-lite"/>
    </source>
</evidence>
<organism evidence="4 5">
    <name type="scientific">Halobium salinum</name>
    <dbReference type="NCBI Taxonomy" id="1364940"/>
    <lineage>
        <taxon>Archaea</taxon>
        <taxon>Methanobacteriati</taxon>
        <taxon>Methanobacteriota</taxon>
        <taxon>Stenosarchaea group</taxon>
        <taxon>Halobacteria</taxon>
        <taxon>Halobacteriales</taxon>
        <taxon>Haloferacaceae</taxon>
        <taxon>Halobium</taxon>
    </lineage>
</organism>
<dbReference type="RefSeq" id="WP_267624507.1">
    <property type="nucleotide sequence ID" value="NZ_JAODIW010000009.1"/>
</dbReference>
<dbReference type="Proteomes" id="UP001595921">
    <property type="component" value="Unassembled WGS sequence"/>
</dbReference>
<comment type="caution">
    <text evidence="4">The sequence shown here is derived from an EMBL/GenBank/DDBJ whole genome shotgun (WGS) entry which is preliminary data.</text>
</comment>
<feature type="domain" description="NodB homology" evidence="3">
    <location>
        <begin position="244"/>
        <end position="461"/>
    </location>
</feature>
<dbReference type="CDD" id="cd10970">
    <property type="entry name" value="CE4_DAC_u1_6s"/>
    <property type="match status" value="1"/>
</dbReference>
<dbReference type="Gene3D" id="2.60.120.260">
    <property type="entry name" value="Galactose-binding domain-like"/>
    <property type="match status" value="1"/>
</dbReference>
<dbReference type="InterPro" id="IPR051398">
    <property type="entry name" value="Polysacch_Deacetylase"/>
</dbReference>
<name>A0ABD5PA65_9EURY</name>
<evidence type="ECO:0000259" key="3">
    <source>
        <dbReference type="PROSITE" id="PS51677"/>
    </source>
</evidence>
<sequence>MASDRNRTLRRRAYLASAGAAGATLLAGCGGSAGQSANTTGTENNTSTTATTSSSTTAGNATAGNETASGNETAGGAGEGQVDVSSLPGGYEPMTEQAAQFEDLSAWAPDSGVELTAETEDVYTGSQSAHVKGSGGTIRRDFPVPIDLTNKDISFAIKVNKPRPTNVRIWMRDTDNKQIKLIQQINPVPGHPDGWLRVQPSINDAAGTTLKAETMMITVDNIDGTAPDYLIDDLRFTPKQAKKGKVLFTFDDITPSLYTDIFPVMQEFGFKGTVGVIADAIGDSGRLNQSQLDEMKNAGWEFASHSNDFSALAGMDPSAQKKKVEYSKRIIKERGLGPVNSFMYPGGQVDRSLLETVEQNHDFGFLAFKGSEKGLSQSAILNRGFVNRSRPDTADAVENQLKEAAAYKGLYTIYMHGVDDGDEFTNTKSEFRNMCKRVQKYVDQGKVEVAQPKDLTRLDGV</sequence>
<evidence type="ECO:0000313" key="5">
    <source>
        <dbReference type="Proteomes" id="UP001595921"/>
    </source>
</evidence>
<feature type="compositionally biased region" description="Low complexity" evidence="2">
    <location>
        <begin position="34"/>
        <end position="71"/>
    </location>
</feature>
<dbReference type="Gene3D" id="3.20.20.370">
    <property type="entry name" value="Glycoside hydrolase/deacetylase"/>
    <property type="match status" value="1"/>
</dbReference>
<dbReference type="PANTHER" id="PTHR34216">
    <property type="match status" value="1"/>
</dbReference>
<reference evidence="4 5" key="1">
    <citation type="journal article" date="2019" name="Int. J. Syst. Evol. Microbiol.">
        <title>The Global Catalogue of Microorganisms (GCM) 10K type strain sequencing project: providing services to taxonomists for standard genome sequencing and annotation.</title>
        <authorList>
            <consortium name="The Broad Institute Genomics Platform"/>
            <consortium name="The Broad Institute Genome Sequencing Center for Infectious Disease"/>
            <person name="Wu L."/>
            <person name="Ma J."/>
        </authorList>
    </citation>
    <scope>NUCLEOTIDE SEQUENCE [LARGE SCALE GENOMIC DNA]</scope>
    <source>
        <strain evidence="4 5">CGMCC 1.12553</strain>
    </source>
</reference>
<dbReference type="PANTHER" id="PTHR34216:SF11">
    <property type="entry name" value="CHITOOLIGOSACCHARIDE DEACETYLASE"/>
    <property type="match status" value="1"/>
</dbReference>
<dbReference type="InterPro" id="IPR006311">
    <property type="entry name" value="TAT_signal"/>
</dbReference>
<dbReference type="PROSITE" id="PS51677">
    <property type="entry name" value="NODB"/>
    <property type="match status" value="1"/>
</dbReference>
<feature type="region of interest" description="Disordered" evidence="2">
    <location>
        <begin position="31"/>
        <end position="92"/>
    </location>
</feature>
<protein>
    <submittedName>
        <fullName evidence="4">Polysaccharide deacetylase family protein</fullName>
    </submittedName>
</protein>
<proteinExistence type="predicted"/>
<dbReference type="EMBL" id="JBHSDS010000005">
    <property type="protein sequence ID" value="MFC4357774.1"/>
    <property type="molecule type" value="Genomic_DNA"/>
</dbReference>
<dbReference type="SUPFAM" id="SSF88713">
    <property type="entry name" value="Glycoside hydrolase/deacetylase"/>
    <property type="match status" value="1"/>
</dbReference>
<dbReference type="PROSITE" id="PS51318">
    <property type="entry name" value="TAT"/>
    <property type="match status" value="1"/>
</dbReference>
<accession>A0ABD5PA65</accession>
<dbReference type="PROSITE" id="PS51257">
    <property type="entry name" value="PROKAR_LIPOPROTEIN"/>
    <property type="match status" value="1"/>
</dbReference>
<dbReference type="InterPro" id="IPR002509">
    <property type="entry name" value="NODB_dom"/>
</dbReference>
<keyword evidence="5" id="KW-1185">Reference proteome</keyword>
<dbReference type="AlphaFoldDB" id="A0ABD5PA65"/>
<keyword evidence="1" id="KW-0732">Signal</keyword>
<dbReference type="Pfam" id="PF01522">
    <property type="entry name" value="Polysacc_deac_1"/>
    <property type="match status" value="1"/>
</dbReference>
<evidence type="ECO:0000256" key="1">
    <source>
        <dbReference type="ARBA" id="ARBA00022729"/>
    </source>
</evidence>